<dbReference type="Pfam" id="PF00753">
    <property type="entry name" value="Lactamase_B"/>
    <property type="match status" value="1"/>
</dbReference>
<sequence>MFEELGISSIRIDLPFRLDHVNCFLAEGNNGWIIIDAGLNDKKTEDRWSELIAGKHVTDLLITHYHPDHFGLAGGLQEMTGARVSMSKTDINTGMYVWEKDFTQEIFHNYVLAGIPEKTAIQMTSNTESFLPSVTPYPCVTHYFKEGEKIRFGRYEYEVIFTPGHSDGLVVFYNRERNVLLSTDHILPSTTPNISYWFHGIRDPLGTYLASLNKIKKLNADFVIPSHGQPFYGANDRVDEILAHHDKRLQETIDSIGSGETIYEVCSRVFNRQLSLHETRFALGETIAHLEYLRGRGELGREMKGKYWSYFKV</sequence>
<proteinExistence type="predicted"/>
<dbReference type="EMBL" id="CP031092">
    <property type="protein sequence ID" value="AXF55172.1"/>
    <property type="molecule type" value="Genomic_DNA"/>
</dbReference>
<accession>A0A345BW41</accession>
<dbReference type="InterPro" id="IPR001279">
    <property type="entry name" value="Metallo-B-lactamas"/>
</dbReference>
<protein>
    <submittedName>
        <fullName evidence="2">MBL fold metallo-hydrolase</fullName>
    </submittedName>
</protein>
<dbReference type="PANTHER" id="PTHR23131">
    <property type="entry name" value="ENDORIBONUCLEASE LACTB2"/>
    <property type="match status" value="1"/>
</dbReference>
<dbReference type="OrthoDB" id="9761531at2"/>
<reference evidence="2 3" key="1">
    <citation type="journal article" date="2018" name="J. Microbiol.">
        <title>Salicibibacter kimchii gen. nov., sp. nov., a moderately halophilic and alkalitolerant bacterium in the family Bacillaceae, isolated from kimchi.</title>
        <authorList>
            <person name="Jang J.Y."/>
            <person name="Oh Y.J."/>
            <person name="Lim S.K."/>
            <person name="Park H.K."/>
            <person name="Lee C."/>
            <person name="Kim J.Y."/>
            <person name="Lee M.A."/>
            <person name="Choi H.J."/>
        </authorList>
    </citation>
    <scope>NUCLEOTIDE SEQUENCE [LARGE SCALE GENOMIC DNA]</scope>
    <source>
        <strain evidence="2 3">NKC1-1</strain>
    </source>
</reference>
<dbReference type="InterPro" id="IPR036388">
    <property type="entry name" value="WH-like_DNA-bd_sf"/>
</dbReference>
<dbReference type="InterPro" id="IPR048933">
    <property type="entry name" value="B_lactamase-like_C"/>
</dbReference>
<dbReference type="PANTHER" id="PTHR23131:SF4">
    <property type="entry name" value="METALLO-BETA-LACTAMASE SUPERFAMILY POTEIN"/>
    <property type="match status" value="1"/>
</dbReference>
<evidence type="ECO:0000313" key="3">
    <source>
        <dbReference type="Proteomes" id="UP000252100"/>
    </source>
</evidence>
<dbReference type="SUPFAM" id="SSF56281">
    <property type="entry name" value="Metallo-hydrolase/oxidoreductase"/>
    <property type="match status" value="1"/>
</dbReference>
<dbReference type="AlphaFoldDB" id="A0A345BW41"/>
<dbReference type="Gene3D" id="1.10.10.10">
    <property type="entry name" value="Winged helix-like DNA-binding domain superfamily/Winged helix DNA-binding domain"/>
    <property type="match status" value="1"/>
</dbReference>
<dbReference type="GO" id="GO:0016787">
    <property type="term" value="F:hydrolase activity"/>
    <property type="evidence" value="ECO:0007669"/>
    <property type="project" value="UniProtKB-KW"/>
</dbReference>
<dbReference type="Proteomes" id="UP000252100">
    <property type="component" value="Chromosome"/>
</dbReference>
<gene>
    <name evidence="2" type="ORF">DT065_03495</name>
</gene>
<dbReference type="KEGG" id="rue:DT065_03495"/>
<evidence type="ECO:0000313" key="2">
    <source>
        <dbReference type="EMBL" id="AXF55172.1"/>
    </source>
</evidence>
<dbReference type="InterPro" id="IPR050662">
    <property type="entry name" value="Sec-metab_biosynth-thioest"/>
</dbReference>
<keyword evidence="3" id="KW-1185">Reference proteome</keyword>
<evidence type="ECO:0000259" key="1">
    <source>
        <dbReference type="SMART" id="SM00849"/>
    </source>
</evidence>
<dbReference type="Pfam" id="PF21221">
    <property type="entry name" value="B_lactamase-like_C"/>
    <property type="match status" value="1"/>
</dbReference>
<feature type="domain" description="Metallo-beta-lactamase" evidence="1">
    <location>
        <begin position="20"/>
        <end position="227"/>
    </location>
</feature>
<dbReference type="Gene3D" id="3.60.15.10">
    <property type="entry name" value="Ribonuclease Z/Hydroxyacylglutathione hydrolase-like"/>
    <property type="match status" value="1"/>
</dbReference>
<organism evidence="2 3">
    <name type="scientific">Salicibibacter kimchii</name>
    <dbReference type="NCBI Taxonomy" id="2099786"/>
    <lineage>
        <taxon>Bacteria</taxon>
        <taxon>Bacillati</taxon>
        <taxon>Bacillota</taxon>
        <taxon>Bacilli</taxon>
        <taxon>Bacillales</taxon>
        <taxon>Bacillaceae</taxon>
        <taxon>Salicibibacter</taxon>
    </lineage>
</organism>
<dbReference type="RefSeq" id="WP_114370914.1">
    <property type="nucleotide sequence ID" value="NZ_CP031092.1"/>
</dbReference>
<name>A0A345BW41_9BACI</name>
<dbReference type="InterPro" id="IPR036866">
    <property type="entry name" value="RibonucZ/Hydroxyglut_hydro"/>
</dbReference>
<keyword evidence="2" id="KW-0378">Hydrolase</keyword>
<dbReference type="SMART" id="SM00849">
    <property type="entry name" value="Lactamase_B"/>
    <property type="match status" value="1"/>
</dbReference>